<keyword evidence="3" id="KW-1185">Reference proteome</keyword>
<evidence type="ECO:0008006" key="4">
    <source>
        <dbReference type="Google" id="ProtNLM"/>
    </source>
</evidence>
<evidence type="ECO:0000256" key="1">
    <source>
        <dbReference type="SAM" id="MobiDB-lite"/>
    </source>
</evidence>
<evidence type="ECO:0000313" key="3">
    <source>
        <dbReference type="Proteomes" id="UP000479710"/>
    </source>
</evidence>
<dbReference type="Proteomes" id="UP000479710">
    <property type="component" value="Unassembled WGS sequence"/>
</dbReference>
<evidence type="ECO:0000313" key="2">
    <source>
        <dbReference type="EMBL" id="KAF0901583.1"/>
    </source>
</evidence>
<name>A0A6G1CPK9_9ORYZ</name>
<comment type="caution">
    <text evidence="2">The sequence shown here is derived from an EMBL/GenBank/DDBJ whole genome shotgun (WGS) entry which is preliminary data.</text>
</comment>
<protein>
    <recommendedName>
        <fullName evidence="4">DUF834 domain-containing protein</fullName>
    </recommendedName>
</protein>
<reference evidence="2 3" key="1">
    <citation type="submission" date="2019-11" db="EMBL/GenBank/DDBJ databases">
        <title>Whole genome sequence of Oryza granulata.</title>
        <authorList>
            <person name="Li W."/>
        </authorList>
    </citation>
    <scope>NUCLEOTIDE SEQUENCE [LARGE SCALE GENOMIC DNA]</scope>
    <source>
        <strain evidence="3">cv. Menghai</strain>
        <tissue evidence="2">Leaf</tissue>
    </source>
</reference>
<organism evidence="2 3">
    <name type="scientific">Oryza meyeriana var. granulata</name>
    <dbReference type="NCBI Taxonomy" id="110450"/>
    <lineage>
        <taxon>Eukaryota</taxon>
        <taxon>Viridiplantae</taxon>
        <taxon>Streptophyta</taxon>
        <taxon>Embryophyta</taxon>
        <taxon>Tracheophyta</taxon>
        <taxon>Spermatophyta</taxon>
        <taxon>Magnoliopsida</taxon>
        <taxon>Liliopsida</taxon>
        <taxon>Poales</taxon>
        <taxon>Poaceae</taxon>
        <taxon>BOP clade</taxon>
        <taxon>Oryzoideae</taxon>
        <taxon>Oryzeae</taxon>
        <taxon>Oryzinae</taxon>
        <taxon>Oryza</taxon>
        <taxon>Oryza meyeriana</taxon>
    </lineage>
</organism>
<sequence length="112" mass="11299">MRNPPLDSMSPNTCTYEGSVGIGLSSGRRRRDRSQLVEGPAGSAGVGEVAAWSAVARGGVEGPAWSGRLVEAAAWSAAAHGGVGTEAWGGGGSSELRGGGSQRGRHCRPRLA</sequence>
<feature type="region of interest" description="Disordered" evidence="1">
    <location>
        <begin position="20"/>
        <end position="43"/>
    </location>
</feature>
<feature type="compositionally biased region" description="Basic residues" evidence="1">
    <location>
        <begin position="103"/>
        <end position="112"/>
    </location>
</feature>
<proteinExistence type="predicted"/>
<feature type="compositionally biased region" description="Gly residues" evidence="1">
    <location>
        <begin position="82"/>
        <end position="102"/>
    </location>
</feature>
<feature type="region of interest" description="Disordered" evidence="1">
    <location>
        <begin position="82"/>
        <end position="112"/>
    </location>
</feature>
<dbReference type="EMBL" id="SPHZ02000008">
    <property type="protein sequence ID" value="KAF0901583.1"/>
    <property type="molecule type" value="Genomic_DNA"/>
</dbReference>
<accession>A0A6G1CPK9</accession>
<dbReference type="AlphaFoldDB" id="A0A6G1CPK9"/>
<gene>
    <name evidence="2" type="ORF">E2562_003555</name>
</gene>